<dbReference type="EMBL" id="CP014544">
    <property type="protein sequence ID" value="AMO70160.1"/>
    <property type="molecule type" value="Genomic_DNA"/>
</dbReference>
<name>A0A127MAB4_9GAMM</name>
<reference evidence="1 2" key="1">
    <citation type="submission" date="2015-12" db="EMBL/GenBank/DDBJ databases">
        <authorList>
            <person name="Shamseldin A."/>
            <person name="Moawad H."/>
            <person name="Abd El-Rahim W.M."/>
            <person name="Sadowsky M.J."/>
        </authorList>
    </citation>
    <scope>NUCLEOTIDE SEQUENCE [LARGE SCALE GENOMIC DNA]</scope>
    <source>
        <strain evidence="1 2">SM2</strain>
    </source>
</reference>
<sequence length="94" mass="10385">MNTWLKVNLGDAMLATGMLADLESRLARVYEEEGRPSTMLAVYRHESSELHCSVMVYLTADFQRASLLENAIHCAMPAMSDSGFLAGNKASMKQ</sequence>
<protein>
    <submittedName>
        <fullName evidence="1">Uncharacterized protein</fullName>
    </submittedName>
</protein>
<proteinExistence type="predicted"/>
<dbReference type="AlphaFoldDB" id="A0A127MAB4"/>
<organism evidence="1 2">
    <name type="scientific">Zhongshania aliphaticivorans</name>
    <dbReference type="NCBI Taxonomy" id="1470434"/>
    <lineage>
        <taxon>Bacteria</taxon>
        <taxon>Pseudomonadati</taxon>
        <taxon>Pseudomonadota</taxon>
        <taxon>Gammaproteobacteria</taxon>
        <taxon>Cellvibrionales</taxon>
        <taxon>Spongiibacteraceae</taxon>
        <taxon>Zhongshania</taxon>
    </lineage>
</organism>
<gene>
    <name evidence="1" type="ORF">AZF00_18440</name>
</gene>
<dbReference type="Proteomes" id="UP000074119">
    <property type="component" value="Chromosome"/>
</dbReference>
<dbReference type="KEGG" id="zal:AZF00_18440"/>
<evidence type="ECO:0000313" key="1">
    <source>
        <dbReference type="EMBL" id="AMO70160.1"/>
    </source>
</evidence>
<dbReference type="STRING" id="1470434.AZF00_18440"/>
<accession>A0A127MAB4</accession>
<evidence type="ECO:0000313" key="2">
    <source>
        <dbReference type="Proteomes" id="UP000074119"/>
    </source>
</evidence>
<dbReference type="RefSeq" id="WP_062384676.1">
    <property type="nucleotide sequence ID" value="NZ_CP014544.1"/>
</dbReference>